<gene>
    <name evidence="2" type="ORF">ACFOPI_05325</name>
</gene>
<organism evidence="2 3">
    <name type="scientific">Hydrogenophaga luteola</name>
    <dbReference type="NCBI Taxonomy" id="1591122"/>
    <lineage>
        <taxon>Bacteria</taxon>
        <taxon>Pseudomonadati</taxon>
        <taxon>Pseudomonadota</taxon>
        <taxon>Betaproteobacteria</taxon>
        <taxon>Burkholderiales</taxon>
        <taxon>Comamonadaceae</taxon>
        <taxon>Hydrogenophaga</taxon>
    </lineage>
</organism>
<evidence type="ECO:0000313" key="2">
    <source>
        <dbReference type="EMBL" id="MFC3683004.1"/>
    </source>
</evidence>
<dbReference type="Gene3D" id="3.40.50.1820">
    <property type="entry name" value="alpha/beta hydrolase"/>
    <property type="match status" value="1"/>
</dbReference>
<sequence length="385" mass="41731">MSHAAPVADVADRPKTLDESKQWMHQRLASRFHPMNALDLDDGPAFIDGVPGLDGATWGGYWYGLGDRVRSEAAQAEQAGDTGLAAALYRKASGLFFMGRFPCPNHPAKERCAAAERETYLAGSRHWREPIERVEIPFAGHPGEGSQVVVLVRKPAGATRPPVVLMWGGVDACKEQMTAASDALLARGVATVAMDNAGTGESPVKGVPDAERQFMAALQWIAAQPDLDGARPAVLGRSFGGYWATKLAHLLPDALAGAVNWGGGVHHMFQPSWVQASRYPDSYLMELVETRSRMLGATNDDEYVAGFGRLSLLDQGLLDRPCAPLLLVNGKEDKQCPVADIHLLLDHGWPKSVRMFPGGHMGLTPMTLPTIVDWLERQLRQRGTA</sequence>
<reference evidence="3" key="1">
    <citation type="journal article" date="2019" name="Int. J. Syst. Evol. Microbiol.">
        <title>The Global Catalogue of Microorganisms (GCM) 10K type strain sequencing project: providing services to taxonomists for standard genome sequencing and annotation.</title>
        <authorList>
            <consortium name="The Broad Institute Genomics Platform"/>
            <consortium name="The Broad Institute Genome Sequencing Center for Infectious Disease"/>
            <person name="Wu L."/>
            <person name="Ma J."/>
        </authorList>
    </citation>
    <scope>NUCLEOTIDE SEQUENCE [LARGE SCALE GENOMIC DNA]</scope>
    <source>
        <strain evidence="3">KCTC 42501</strain>
    </source>
</reference>
<dbReference type="EC" id="3.4.-.-" evidence="2"/>
<keyword evidence="3" id="KW-1185">Reference proteome</keyword>
<proteinExistence type="predicted"/>
<evidence type="ECO:0000256" key="1">
    <source>
        <dbReference type="ARBA" id="ARBA00022801"/>
    </source>
</evidence>
<protein>
    <submittedName>
        <fullName evidence="2">Alpha/beta hydrolase family protein</fullName>
        <ecNumber evidence="2">3.4.-.-</ecNumber>
    </submittedName>
</protein>
<dbReference type="PANTHER" id="PTHR22946:SF12">
    <property type="entry name" value="CONIDIAL PIGMENT BIOSYNTHESIS PROTEIN AYG1 (AFU_ORTHOLOGUE AFUA_2G17550)"/>
    <property type="match status" value="1"/>
</dbReference>
<keyword evidence="1 2" id="KW-0378">Hydrolase</keyword>
<dbReference type="InterPro" id="IPR010520">
    <property type="entry name" value="FrsA-like"/>
</dbReference>
<dbReference type="Pfam" id="PF06500">
    <property type="entry name" value="FrsA-like"/>
    <property type="match status" value="1"/>
</dbReference>
<dbReference type="InterPro" id="IPR029058">
    <property type="entry name" value="AB_hydrolase_fold"/>
</dbReference>
<dbReference type="SUPFAM" id="SSF53474">
    <property type="entry name" value="alpha/beta-Hydrolases"/>
    <property type="match status" value="1"/>
</dbReference>
<comment type="caution">
    <text evidence="2">The sequence shown here is derived from an EMBL/GenBank/DDBJ whole genome shotgun (WGS) entry which is preliminary data.</text>
</comment>
<dbReference type="PANTHER" id="PTHR22946">
    <property type="entry name" value="DIENELACTONE HYDROLASE DOMAIN-CONTAINING PROTEIN-RELATED"/>
    <property type="match status" value="1"/>
</dbReference>
<dbReference type="GO" id="GO:0016787">
    <property type="term" value="F:hydrolase activity"/>
    <property type="evidence" value="ECO:0007669"/>
    <property type="project" value="UniProtKB-KW"/>
</dbReference>
<evidence type="ECO:0000313" key="3">
    <source>
        <dbReference type="Proteomes" id="UP001595729"/>
    </source>
</evidence>
<dbReference type="RefSeq" id="WP_382171786.1">
    <property type="nucleotide sequence ID" value="NZ_JBHRXX010000002.1"/>
</dbReference>
<accession>A0ABV7VZL8</accession>
<dbReference type="EMBL" id="JBHRXX010000002">
    <property type="protein sequence ID" value="MFC3683004.1"/>
    <property type="molecule type" value="Genomic_DNA"/>
</dbReference>
<dbReference type="Proteomes" id="UP001595729">
    <property type="component" value="Unassembled WGS sequence"/>
</dbReference>
<name>A0ABV7VZL8_9BURK</name>
<dbReference type="InterPro" id="IPR050261">
    <property type="entry name" value="FrsA_esterase"/>
</dbReference>